<protein>
    <submittedName>
        <fullName evidence="1">Carboxypeptidase-like protein</fullName>
    </submittedName>
</protein>
<comment type="caution">
    <text evidence="1">The sequence shown here is derived from an EMBL/GenBank/DDBJ whole genome shotgun (WGS) entry which is preliminary data.</text>
</comment>
<evidence type="ECO:0000313" key="2">
    <source>
        <dbReference type="Proteomes" id="UP000317519"/>
    </source>
</evidence>
<accession>A0ABY3FLK3</accession>
<dbReference type="SUPFAM" id="SSF49464">
    <property type="entry name" value="Carboxypeptidase regulatory domain-like"/>
    <property type="match status" value="1"/>
</dbReference>
<organism evidence="1 2">
    <name type="scientific">Flavobacterium tiangeerense</name>
    <dbReference type="NCBI Taxonomy" id="459471"/>
    <lineage>
        <taxon>Bacteria</taxon>
        <taxon>Pseudomonadati</taxon>
        <taxon>Bacteroidota</taxon>
        <taxon>Flavobacteriia</taxon>
        <taxon>Flavobacteriales</taxon>
        <taxon>Flavobacteriaceae</taxon>
        <taxon>Flavobacterium</taxon>
    </lineage>
</organism>
<dbReference type="RefSeq" id="WP_144891010.1">
    <property type="nucleotide sequence ID" value="NZ_VLKO01000004.1"/>
</dbReference>
<reference evidence="1 2" key="1">
    <citation type="journal article" date="2015" name="Stand. Genomic Sci.">
        <title>Genomic Encyclopedia of Bacterial and Archaeal Type Strains, Phase III: the genomes of soil and plant-associated and newly described type strains.</title>
        <authorList>
            <person name="Whitman W.B."/>
            <person name="Woyke T."/>
            <person name="Klenk H.P."/>
            <person name="Zhou Y."/>
            <person name="Lilburn T.G."/>
            <person name="Beck B.J."/>
            <person name="De Vos P."/>
            <person name="Vandamme P."/>
            <person name="Eisen J.A."/>
            <person name="Garrity G."/>
            <person name="Hugenholtz P."/>
            <person name="Kyrpides N.C."/>
        </authorList>
    </citation>
    <scope>NUCLEOTIDE SEQUENCE [LARGE SCALE GENOMIC DNA]</scope>
    <source>
        <strain evidence="1 2">CGMCC 1.6847</strain>
    </source>
</reference>
<dbReference type="Proteomes" id="UP000317519">
    <property type="component" value="Unassembled WGS sequence"/>
</dbReference>
<gene>
    <name evidence="1" type="ORF">IQ05_01273</name>
</gene>
<dbReference type="InterPro" id="IPR008969">
    <property type="entry name" value="CarboxyPept-like_regulatory"/>
</dbReference>
<dbReference type="Gene3D" id="2.60.40.1120">
    <property type="entry name" value="Carboxypeptidase-like, regulatory domain"/>
    <property type="match status" value="1"/>
</dbReference>
<evidence type="ECO:0000313" key="1">
    <source>
        <dbReference type="EMBL" id="TWI00616.1"/>
    </source>
</evidence>
<dbReference type="EMBL" id="VLKO01000004">
    <property type="protein sequence ID" value="TWI00616.1"/>
    <property type="molecule type" value="Genomic_DNA"/>
</dbReference>
<name>A0ABY3FLK3_9FLAO</name>
<proteinExistence type="predicted"/>
<sequence>MKNFIFIFYFLFLTQNFFGQSITGKVVDEQSKPIAAVNVYFDGTTLGTLTDKNGFFTLHFGAKLNSILVISCLGYTSEYLTNFKPNEFLNIKLNMSVNVLREVVVQRDGFSRAQKMIVFKKQFLGSTKNGKSSVIENEEDIYFTYNTKTNILEAFADEPIRILNNSLGYKINYQLVKFECNLYPWKTKPNGIRSCYYAGLTRFESISNLDKIKRKRDEVYDGSRLHFFRSVAANNWKNDNFRLFRGGWEVNPIGFFTVKDTLDYKKVTVSTLKNKQPQMKVLAEFDLLRNGDQSKIIFETSTFYVDKFGNNSHSDKIYFSGPMSEQKVGDMLPMDYGIN</sequence>
<dbReference type="Pfam" id="PF13715">
    <property type="entry name" value="CarbopepD_reg_2"/>
    <property type="match status" value="1"/>
</dbReference>
<keyword evidence="2" id="KW-1185">Reference proteome</keyword>